<reference evidence="3 4" key="1">
    <citation type="journal article" date="2023" name="Int. J. Syst. Evol. Microbiol.">
        <title>Terrisporobacter hibernicus sp. nov., isolated from bovine faeces in Northern Ireland.</title>
        <authorList>
            <person name="Mitchell M."/>
            <person name="Nguyen S.V."/>
            <person name="Connor M."/>
            <person name="Fairley D.J."/>
            <person name="Donoghue O."/>
            <person name="Marshall H."/>
            <person name="Koolman L."/>
            <person name="McMullan G."/>
            <person name="Schaffer K.E."/>
            <person name="McGrath J.W."/>
            <person name="Fanning S."/>
        </authorList>
    </citation>
    <scope>NUCLEOTIDE SEQUENCE [LARGE SCALE GENOMIC DNA]</scope>
    <source>
        <strain evidence="3 4">MCA3</strain>
    </source>
</reference>
<dbReference type="AlphaFoldDB" id="A0AAX2ZH64"/>
<gene>
    <name evidence="3" type="ORF">JW646_01385</name>
</gene>
<feature type="transmembrane region" description="Helical" evidence="1">
    <location>
        <begin position="606"/>
        <end position="626"/>
    </location>
</feature>
<evidence type="ECO:0000256" key="1">
    <source>
        <dbReference type="SAM" id="Phobius"/>
    </source>
</evidence>
<keyword evidence="4" id="KW-1185">Reference proteome</keyword>
<evidence type="ECO:0000313" key="3">
    <source>
        <dbReference type="EMBL" id="UEL48130.1"/>
    </source>
</evidence>
<feature type="domain" description="CAAX prenyl protease 2/Lysostaphin resistance protein A-like" evidence="2">
    <location>
        <begin position="530"/>
        <end position="618"/>
    </location>
</feature>
<keyword evidence="1" id="KW-1133">Transmembrane helix</keyword>
<dbReference type="GO" id="GO:0005886">
    <property type="term" value="C:plasma membrane"/>
    <property type="evidence" value="ECO:0007669"/>
    <property type="project" value="UniProtKB-SubCell"/>
</dbReference>
<feature type="transmembrane region" description="Helical" evidence="1">
    <location>
        <begin position="234"/>
        <end position="260"/>
    </location>
</feature>
<accession>A0AAX2ZH64</accession>
<keyword evidence="1" id="KW-0812">Transmembrane</keyword>
<feature type="transmembrane region" description="Helical" evidence="1">
    <location>
        <begin position="21"/>
        <end position="42"/>
    </location>
</feature>
<evidence type="ECO:0000313" key="4">
    <source>
        <dbReference type="Proteomes" id="UP001198983"/>
    </source>
</evidence>
<dbReference type="GO" id="GO:0140359">
    <property type="term" value="F:ABC-type transporter activity"/>
    <property type="evidence" value="ECO:0007669"/>
    <property type="project" value="InterPro"/>
</dbReference>
<feature type="transmembrane region" description="Helical" evidence="1">
    <location>
        <begin position="365"/>
        <end position="386"/>
    </location>
</feature>
<feature type="transmembrane region" description="Helical" evidence="1">
    <location>
        <begin position="449"/>
        <end position="468"/>
    </location>
</feature>
<feature type="transmembrane region" description="Helical" evidence="1">
    <location>
        <begin position="567"/>
        <end position="600"/>
    </location>
</feature>
<protein>
    <submittedName>
        <fullName evidence="3">ABC transporter permease subunit</fullName>
    </submittedName>
</protein>
<dbReference type="PANTHER" id="PTHR43471:SF3">
    <property type="entry name" value="ABC TRANSPORTER PERMEASE PROTEIN NATB"/>
    <property type="match status" value="1"/>
</dbReference>
<dbReference type="NCBIfam" id="NF041647">
    <property type="entry name" value="ABC_perm_CPBP"/>
    <property type="match status" value="1"/>
</dbReference>
<dbReference type="KEGG" id="tem:JW646_01385"/>
<feature type="transmembrane region" description="Helical" evidence="1">
    <location>
        <begin position="178"/>
        <end position="204"/>
    </location>
</feature>
<evidence type="ECO:0000259" key="2">
    <source>
        <dbReference type="Pfam" id="PF02517"/>
    </source>
</evidence>
<dbReference type="Pfam" id="PF02517">
    <property type="entry name" value="Rce1-like"/>
    <property type="match status" value="1"/>
</dbReference>
<feature type="transmembrane region" description="Helical" evidence="1">
    <location>
        <begin position="280"/>
        <end position="305"/>
    </location>
</feature>
<feature type="transmembrane region" description="Helical" evidence="1">
    <location>
        <begin position="424"/>
        <end position="443"/>
    </location>
</feature>
<dbReference type="PANTHER" id="PTHR43471">
    <property type="entry name" value="ABC TRANSPORTER PERMEASE"/>
    <property type="match status" value="1"/>
</dbReference>
<dbReference type="InterPro" id="IPR003675">
    <property type="entry name" value="Rce1/LyrA-like_dom"/>
</dbReference>
<dbReference type="EMBL" id="CP081135">
    <property type="protein sequence ID" value="UEL48130.1"/>
    <property type="molecule type" value="Genomic_DNA"/>
</dbReference>
<keyword evidence="1" id="KW-0472">Membrane</keyword>
<sequence length="678" mass="75551">MRSKMVKAIFKKEMIDILRDKKTLFMGIILPLILYPVLMLIMTQVMTMSMNSIKNEDINIAFEKQPNKELISTIENFKDESSGHINIVNTNNYKKDLEKGSIDAYISVKGENKIENYKIYINSSKDNSSNINSKLEGVFSSYKDSKVKNKIEQSNLDVKETLEPVAYETVDVAKNEELAGFVLGQILPLILIMGVLLGAIYPAIDSMAGEKERGTLETLFTLPITNLELVMGKYMAVSICAIVTAIINVVSILMTLMYILATGNMTGQMFSHSLSISALAAPLLITIICICLFAMVVSAVSMCVCSLAKSFKDAQNYITPIMLLVLIPSYASMVPNMNLDRTTAVIPVVNISLLIKSVLTFKSSLGLIALVFISNFAFVILAVILLSKMFNSEEILFGNGKSFSFLEKRSNIQKHTMPGVSDGVVLYAVGLVLLIYVGSYVQLKFKMTGIALTQIMILALPLLFAYYIKSDFKKVFSLKLPKFKHLVGAFSLWIGTYLIVFVITNIILYYFPQNQEIIEGLNNALFMKDNLFLNLCLVAVMPAICEELFFRGFILTSFKYNKKSYRGAVIASGILFGIMHMDFIRIIPTSILGISFAYAVCKTNSIGVSMFMHFINNGFAVVVSYVSSNVLKNVEMNTVNYLPFNQLLVFISLGILFIGIAVLLFKENKTLEKNNIIE</sequence>
<dbReference type="Pfam" id="PF12679">
    <property type="entry name" value="ABC2_membrane_2"/>
    <property type="match status" value="1"/>
</dbReference>
<name>A0AAX2ZH64_9FIRM</name>
<dbReference type="RefSeq" id="WP_228416302.1">
    <property type="nucleotide sequence ID" value="NZ_CP081135.1"/>
</dbReference>
<feature type="transmembrane region" description="Helical" evidence="1">
    <location>
        <begin position="489"/>
        <end position="511"/>
    </location>
</feature>
<dbReference type="GO" id="GO:0080120">
    <property type="term" value="P:CAAX-box protein maturation"/>
    <property type="evidence" value="ECO:0007669"/>
    <property type="project" value="UniProtKB-ARBA"/>
</dbReference>
<dbReference type="Proteomes" id="UP001198983">
    <property type="component" value="Chromosome"/>
</dbReference>
<feature type="transmembrane region" description="Helical" evidence="1">
    <location>
        <begin position="531"/>
        <end position="555"/>
    </location>
</feature>
<feature type="transmembrane region" description="Helical" evidence="1">
    <location>
        <begin position="647"/>
        <end position="665"/>
    </location>
</feature>
<proteinExistence type="predicted"/>
<feature type="transmembrane region" description="Helical" evidence="1">
    <location>
        <begin position="317"/>
        <end position="334"/>
    </location>
</feature>
<organism evidence="3 4">
    <name type="scientific">Terrisporobacter hibernicus</name>
    <dbReference type="NCBI Taxonomy" id="2813371"/>
    <lineage>
        <taxon>Bacteria</taxon>
        <taxon>Bacillati</taxon>
        <taxon>Bacillota</taxon>
        <taxon>Clostridia</taxon>
        <taxon>Peptostreptococcales</taxon>
        <taxon>Peptostreptococcaceae</taxon>
        <taxon>Terrisporobacter</taxon>
    </lineage>
</organism>
<dbReference type="GO" id="GO:0004175">
    <property type="term" value="F:endopeptidase activity"/>
    <property type="evidence" value="ECO:0007669"/>
    <property type="project" value="UniProtKB-ARBA"/>
</dbReference>